<protein>
    <submittedName>
        <fullName evidence="1">Uncharacterized protein</fullName>
    </submittedName>
</protein>
<name>A0A6J5KND3_9CAUD</name>
<accession>A0A6J5KND3</accession>
<gene>
    <name evidence="1" type="ORF">UFOVP42_24</name>
</gene>
<reference evidence="1" key="1">
    <citation type="submission" date="2020-04" db="EMBL/GenBank/DDBJ databases">
        <authorList>
            <person name="Chiriac C."/>
            <person name="Salcher M."/>
            <person name="Ghai R."/>
            <person name="Kavagutti S V."/>
        </authorList>
    </citation>
    <scope>NUCLEOTIDE SEQUENCE</scope>
</reference>
<proteinExistence type="predicted"/>
<organism evidence="1">
    <name type="scientific">uncultured Caudovirales phage</name>
    <dbReference type="NCBI Taxonomy" id="2100421"/>
    <lineage>
        <taxon>Viruses</taxon>
        <taxon>Duplodnaviria</taxon>
        <taxon>Heunggongvirae</taxon>
        <taxon>Uroviricota</taxon>
        <taxon>Caudoviricetes</taxon>
        <taxon>Peduoviridae</taxon>
        <taxon>Maltschvirus</taxon>
        <taxon>Maltschvirus maltsch</taxon>
    </lineage>
</organism>
<sequence>MGAKVEMESKATQKREDKQIINLRNGIIEVKRELVKHEKLPSNKAHPKSK</sequence>
<dbReference type="EMBL" id="LR796169">
    <property type="protein sequence ID" value="CAB4123311.1"/>
    <property type="molecule type" value="Genomic_DNA"/>
</dbReference>
<evidence type="ECO:0000313" key="1">
    <source>
        <dbReference type="EMBL" id="CAB4123311.1"/>
    </source>
</evidence>